<dbReference type="Pfam" id="PF07714">
    <property type="entry name" value="PK_Tyr_Ser-Thr"/>
    <property type="match status" value="1"/>
</dbReference>
<keyword evidence="2" id="KW-0547">Nucleotide-binding</keyword>
<dbReference type="InterPro" id="IPR011009">
    <property type="entry name" value="Kinase-like_dom_sf"/>
</dbReference>
<dbReference type="FunFam" id="3.30.200.20:FF:000327">
    <property type="entry name" value="Cysteine-rich receptor-like protein kinase 10"/>
    <property type="match status" value="1"/>
</dbReference>
<dbReference type="Proteomes" id="UP000653305">
    <property type="component" value="Unassembled WGS sequence"/>
</dbReference>
<dbReference type="CDD" id="cd14066">
    <property type="entry name" value="STKc_IRAK"/>
    <property type="match status" value="1"/>
</dbReference>
<keyword evidence="3 7" id="KW-0418">Kinase</keyword>
<dbReference type="PROSITE" id="PS00108">
    <property type="entry name" value="PROTEIN_KINASE_ST"/>
    <property type="match status" value="1"/>
</dbReference>
<evidence type="ECO:0000313" key="8">
    <source>
        <dbReference type="Proteomes" id="UP000653305"/>
    </source>
</evidence>
<dbReference type="Gene3D" id="1.10.510.10">
    <property type="entry name" value="Transferase(Phosphotransferase) domain 1"/>
    <property type="match status" value="1"/>
</dbReference>
<sequence>MGLSQHLCSCLPEMTKSNSFIQKLFKPFSSNSTRDQSEVDLEQIAAQEQRHFSFEALSAATKNFHPTQKLGEGGFGPVFKGKLKDGRDVAVKRLSLRSGQGKTEFQNEAKLLARVQHKNVVNFVGYCVHDSERLLVYEYVANESLDKLLFKSDKRELLDWKRRHDVISGVAKGLLYLHEQAHCSIIHRDIKASNILLDENWVPKIADFGMARLFPEDQTHVNTRVAGTNGYMAPEYLFHGNLSKKADVFSFGVVVLELLSGQKNSAFNRDPDSHSLLEWAYKLYKKQRSLEIMDPVLASSADCEQIEMCVQIGLLCVQSEPHLRPDMDRVVMTLSRKPSNLEEPVRPGYPGARYRRYRGPGTGSTVTGTSDRSSSGSFGSTSSQTVSTSSFTGPRLDPNGKRPVKD</sequence>
<feature type="domain" description="Protein kinase" evidence="6">
    <location>
        <begin position="64"/>
        <end position="340"/>
    </location>
</feature>
<keyword evidence="4" id="KW-0067">ATP-binding</keyword>
<dbReference type="AlphaFoldDB" id="A0A830B8V4"/>
<dbReference type="GO" id="GO:0004672">
    <property type="term" value="F:protein kinase activity"/>
    <property type="evidence" value="ECO:0007669"/>
    <property type="project" value="InterPro"/>
</dbReference>
<evidence type="ECO:0000256" key="1">
    <source>
        <dbReference type="ARBA" id="ARBA00022679"/>
    </source>
</evidence>
<keyword evidence="1" id="KW-0808">Transferase</keyword>
<dbReference type="PANTHER" id="PTHR47973">
    <property type="entry name" value="CYSTEINE-RICH RECEPTOR-LIKE PROTEIN KINASE 3"/>
    <property type="match status" value="1"/>
</dbReference>
<evidence type="ECO:0000256" key="5">
    <source>
        <dbReference type="SAM" id="MobiDB-lite"/>
    </source>
</evidence>
<dbReference type="InterPro" id="IPR008271">
    <property type="entry name" value="Ser/Thr_kinase_AS"/>
</dbReference>
<reference evidence="7" key="1">
    <citation type="submission" date="2020-07" db="EMBL/GenBank/DDBJ databases">
        <title>Ethylene signaling mediates host invasion by parasitic plants.</title>
        <authorList>
            <person name="Yoshida S."/>
        </authorList>
    </citation>
    <scope>NUCLEOTIDE SEQUENCE</scope>
    <source>
        <strain evidence="7">Okayama</strain>
    </source>
</reference>
<accession>A0A830B8V4</accession>
<proteinExistence type="predicted"/>
<gene>
    <name evidence="7" type="ORF">PHJA_000497100</name>
</gene>
<dbReference type="InterPro" id="IPR052059">
    <property type="entry name" value="CR_Ser/Thr_kinase"/>
</dbReference>
<dbReference type="InterPro" id="IPR001245">
    <property type="entry name" value="Ser-Thr/Tyr_kinase_cat_dom"/>
</dbReference>
<evidence type="ECO:0000256" key="3">
    <source>
        <dbReference type="ARBA" id="ARBA00022777"/>
    </source>
</evidence>
<feature type="compositionally biased region" description="Low complexity" evidence="5">
    <location>
        <begin position="363"/>
        <end position="393"/>
    </location>
</feature>
<evidence type="ECO:0000256" key="2">
    <source>
        <dbReference type="ARBA" id="ARBA00022741"/>
    </source>
</evidence>
<evidence type="ECO:0000313" key="7">
    <source>
        <dbReference type="EMBL" id="GFP83537.1"/>
    </source>
</evidence>
<dbReference type="EMBL" id="BMAC01000065">
    <property type="protein sequence ID" value="GFP83537.1"/>
    <property type="molecule type" value="Genomic_DNA"/>
</dbReference>
<dbReference type="OrthoDB" id="4062651at2759"/>
<organism evidence="7 8">
    <name type="scientific">Phtheirospermum japonicum</name>
    <dbReference type="NCBI Taxonomy" id="374723"/>
    <lineage>
        <taxon>Eukaryota</taxon>
        <taxon>Viridiplantae</taxon>
        <taxon>Streptophyta</taxon>
        <taxon>Embryophyta</taxon>
        <taxon>Tracheophyta</taxon>
        <taxon>Spermatophyta</taxon>
        <taxon>Magnoliopsida</taxon>
        <taxon>eudicotyledons</taxon>
        <taxon>Gunneridae</taxon>
        <taxon>Pentapetalae</taxon>
        <taxon>asterids</taxon>
        <taxon>lamiids</taxon>
        <taxon>Lamiales</taxon>
        <taxon>Orobanchaceae</taxon>
        <taxon>Orobanchaceae incertae sedis</taxon>
        <taxon>Phtheirospermum</taxon>
    </lineage>
</organism>
<dbReference type="InterPro" id="IPR000719">
    <property type="entry name" value="Prot_kinase_dom"/>
</dbReference>
<dbReference type="GO" id="GO:0005524">
    <property type="term" value="F:ATP binding"/>
    <property type="evidence" value="ECO:0007669"/>
    <property type="project" value="UniProtKB-KW"/>
</dbReference>
<dbReference type="SUPFAM" id="SSF56112">
    <property type="entry name" value="Protein kinase-like (PK-like)"/>
    <property type="match status" value="1"/>
</dbReference>
<name>A0A830B8V4_9LAMI</name>
<feature type="region of interest" description="Disordered" evidence="5">
    <location>
        <begin position="338"/>
        <end position="406"/>
    </location>
</feature>
<dbReference type="FunFam" id="1.10.510.10:FF:000336">
    <property type="entry name" value="Cysteine-rich receptor-like protein kinase 2"/>
    <property type="match status" value="1"/>
</dbReference>
<evidence type="ECO:0000256" key="4">
    <source>
        <dbReference type="ARBA" id="ARBA00022840"/>
    </source>
</evidence>
<dbReference type="PROSITE" id="PS50011">
    <property type="entry name" value="PROTEIN_KINASE_DOM"/>
    <property type="match status" value="1"/>
</dbReference>
<dbReference type="SMART" id="SM00220">
    <property type="entry name" value="S_TKc"/>
    <property type="match status" value="1"/>
</dbReference>
<keyword evidence="7" id="KW-0675">Receptor</keyword>
<keyword evidence="8" id="KW-1185">Reference proteome</keyword>
<comment type="caution">
    <text evidence="7">The sequence shown here is derived from an EMBL/GenBank/DDBJ whole genome shotgun (WGS) entry which is preliminary data.</text>
</comment>
<evidence type="ECO:0000259" key="6">
    <source>
        <dbReference type="PROSITE" id="PS50011"/>
    </source>
</evidence>
<protein>
    <submittedName>
        <fullName evidence="7">Cysteine-rich receptor-like protein kinase 10</fullName>
    </submittedName>
</protein>
<dbReference type="Gene3D" id="3.30.200.20">
    <property type="entry name" value="Phosphorylase Kinase, domain 1"/>
    <property type="match status" value="1"/>
</dbReference>